<dbReference type="PANTHER" id="PTHR43731">
    <property type="entry name" value="RHOMBOID PROTEASE"/>
    <property type="match status" value="1"/>
</dbReference>
<dbReference type="AlphaFoldDB" id="A0A2T8HJY5"/>
<feature type="transmembrane region" description="Helical" evidence="7">
    <location>
        <begin position="182"/>
        <end position="201"/>
    </location>
</feature>
<dbReference type="SUPFAM" id="SSF144091">
    <property type="entry name" value="Rhomboid-like"/>
    <property type="match status" value="1"/>
</dbReference>
<evidence type="ECO:0000259" key="8">
    <source>
        <dbReference type="Pfam" id="PF01694"/>
    </source>
</evidence>
<evidence type="ECO:0000313" key="9">
    <source>
        <dbReference type="EMBL" id="PVH25703.1"/>
    </source>
</evidence>
<dbReference type="InterPro" id="IPR022764">
    <property type="entry name" value="Peptidase_S54_rhomboid_dom"/>
</dbReference>
<feature type="transmembrane region" description="Helical" evidence="7">
    <location>
        <begin position="147"/>
        <end position="170"/>
    </location>
</feature>
<keyword evidence="5 7" id="KW-1133">Transmembrane helix</keyword>
<evidence type="ECO:0000256" key="5">
    <source>
        <dbReference type="ARBA" id="ARBA00022989"/>
    </source>
</evidence>
<dbReference type="InterPro" id="IPR035952">
    <property type="entry name" value="Rhomboid-like_sf"/>
</dbReference>
<feature type="transmembrane region" description="Helical" evidence="7">
    <location>
        <begin position="92"/>
        <end position="109"/>
    </location>
</feature>
<keyword evidence="4" id="KW-0378">Hydrolase</keyword>
<keyword evidence="6 7" id="KW-0472">Membrane</keyword>
<evidence type="ECO:0000256" key="2">
    <source>
        <dbReference type="ARBA" id="ARBA00009045"/>
    </source>
</evidence>
<dbReference type="Pfam" id="PF01694">
    <property type="entry name" value="Rhomboid"/>
    <property type="match status" value="1"/>
</dbReference>
<dbReference type="Gene3D" id="1.20.1540.10">
    <property type="entry name" value="Rhomboid-like"/>
    <property type="match status" value="1"/>
</dbReference>
<evidence type="ECO:0000313" key="10">
    <source>
        <dbReference type="Proteomes" id="UP000245627"/>
    </source>
</evidence>
<feature type="domain" description="Peptidase S54 rhomboid" evidence="8">
    <location>
        <begin position="50"/>
        <end position="198"/>
    </location>
</feature>
<dbReference type="GO" id="GO:0004252">
    <property type="term" value="F:serine-type endopeptidase activity"/>
    <property type="evidence" value="ECO:0007669"/>
    <property type="project" value="InterPro"/>
</dbReference>
<dbReference type="RefSeq" id="WP_116775274.1">
    <property type="nucleotide sequence ID" value="NZ_QDKG01000002.1"/>
</dbReference>
<protein>
    <submittedName>
        <fullName evidence="9">Rhomboid family intramembrane serine protease</fullName>
    </submittedName>
</protein>
<dbReference type="Proteomes" id="UP000245627">
    <property type="component" value="Unassembled WGS sequence"/>
</dbReference>
<comment type="similarity">
    <text evidence="2">Belongs to the peptidase S54 family.</text>
</comment>
<organism evidence="9 10">
    <name type="scientific">Sphingobacterium corticibacter</name>
    <dbReference type="NCBI Taxonomy" id="2171749"/>
    <lineage>
        <taxon>Bacteria</taxon>
        <taxon>Pseudomonadati</taxon>
        <taxon>Bacteroidota</taxon>
        <taxon>Sphingobacteriia</taxon>
        <taxon>Sphingobacteriales</taxon>
        <taxon>Sphingobacteriaceae</taxon>
        <taxon>Sphingobacterium</taxon>
    </lineage>
</organism>
<dbReference type="EMBL" id="QDKG01000002">
    <property type="protein sequence ID" value="PVH25703.1"/>
    <property type="molecule type" value="Genomic_DNA"/>
</dbReference>
<feature type="transmembrane region" description="Helical" evidence="7">
    <location>
        <begin position="121"/>
        <end position="141"/>
    </location>
</feature>
<evidence type="ECO:0000256" key="6">
    <source>
        <dbReference type="ARBA" id="ARBA00023136"/>
    </source>
</evidence>
<evidence type="ECO:0000256" key="7">
    <source>
        <dbReference type="SAM" id="Phobius"/>
    </source>
</evidence>
<sequence>MLSDYIINTPVASIIFALTVGLSIYAFSNPQIYGRMMLHPYTVYRDRSKWPMVITSGLIHKDWTHLIFNMLTFYFFGFALESLLVVQSGPIGHIYFAGLYVVALVLSDIPTIMQQKDNYNYHSLGASGAISAVLFSFILFYPRTMLYLFMAIPIPAFVFGFLYLGYCIWASKNARDGINHDAHLYGALTGILVTLLLYPWIFRHFAEQFGF</sequence>
<proteinExistence type="inferred from homology"/>
<evidence type="ECO:0000256" key="3">
    <source>
        <dbReference type="ARBA" id="ARBA00022692"/>
    </source>
</evidence>
<keyword evidence="3 7" id="KW-0812">Transmembrane</keyword>
<dbReference type="GO" id="GO:0016020">
    <property type="term" value="C:membrane"/>
    <property type="evidence" value="ECO:0007669"/>
    <property type="project" value="UniProtKB-SubCell"/>
</dbReference>
<gene>
    <name evidence="9" type="ORF">DC487_07110</name>
</gene>
<evidence type="ECO:0000256" key="4">
    <source>
        <dbReference type="ARBA" id="ARBA00022801"/>
    </source>
</evidence>
<reference evidence="9 10" key="1">
    <citation type="submission" date="2018-04" db="EMBL/GenBank/DDBJ databases">
        <title>Sphingobacterium cortibacter sp. nov.</title>
        <authorList>
            <person name="Li Y."/>
        </authorList>
    </citation>
    <scope>NUCLEOTIDE SEQUENCE [LARGE SCALE GENOMIC DNA]</scope>
    <source>
        <strain evidence="9 10">2c-3</strain>
    </source>
</reference>
<comment type="caution">
    <text evidence="9">The sequence shown here is derived from an EMBL/GenBank/DDBJ whole genome shotgun (WGS) entry which is preliminary data.</text>
</comment>
<evidence type="ECO:0000256" key="1">
    <source>
        <dbReference type="ARBA" id="ARBA00004141"/>
    </source>
</evidence>
<name>A0A2T8HJY5_9SPHI</name>
<comment type="subcellular location">
    <subcellularLocation>
        <location evidence="1">Membrane</location>
        <topology evidence="1">Multi-pass membrane protein</topology>
    </subcellularLocation>
</comment>
<dbReference type="PANTHER" id="PTHR43731:SF14">
    <property type="entry name" value="PRESENILIN-ASSOCIATED RHOMBOID-LIKE PROTEIN, MITOCHONDRIAL"/>
    <property type="match status" value="1"/>
</dbReference>
<accession>A0A2T8HJY5</accession>
<keyword evidence="9" id="KW-0645">Protease</keyword>
<feature type="transmembrane region" description="Helical" evidence="7">
    <location>
        <begin position="6"/>
        <end position="27"/>
    </location>
</feature>
<dbReference type="GO" id="GO:0006508">
    <property type="term" value="P:proteolysis"/>
    <property type="evidence" value="ECO:0007669"/>
    <property type="project" value="UniProtKB-KW"/>
</dbReference>
<feature type="transmembrane region" description="Helical" evidence="7">
    <location>
        <begin position="66"/>
        <end position="86"/>
    </location>
</feature>
<keyword evidence="10" id="KW-1185">Reference proteome</keyword>
<dbReference type="OrthoDB" id="9807874at2"/>
<dbReference type="InterPro" id="IPR050925">
    <property type="entry name" value="Rhomboid_protease_S54"/>
</dbReference>